<dbReference type="InterPro" id="IPR012675">
    <property type="entry name" value="Beta-grasp_dom_sf"/>
</dbReference>
<dbReference type="CDD" id="cd00565">
    <property type="entry name" value="Ubl_ThiS"/>
    <property type="match status" value="1"/>
</dbReference>
<evidence type="ECO:0000313" key="1">
    <source>
        <dbReference type="EMBL" id="MBP3951231.1"/>
    </source>
</evidence>
<name>A0A940WZ48_9BACI</name>
<dbReference type="InterPro" id="IPR016155">
    <property type="entry name" value="Mopterin_synth/thiamin_S_b"/>
</dbReference>
<proteinExistence type="predicted"/>
<dbReference type="Pfam" id="PF02597">
    <property type="entry name" value="ThiS"/>
    <property type="match status" value="1"/>
</dbReference>
<evidence type="ECO:0000313" key="2">
    <source>
        <dbReference type="Proteomes" id="UP000678228"/>
    </source>
</evidence>
<gene>
    <name evidence="1" type="primary">thiS</name>
    <name evidence="1" type="ORF">J7W16_08785</name>
</gene>
<comment type="caution">
    <text evidence="1">The sequence shown here is derived from an EMBL/GenBank/DDBJ whole genome shotgun (WGS) entry which is preliminary data.</text>
</comment>
<reference evidence="1" key="1">
    <citation type="submission" date="2021-03" db="EMBL/GenBank/DDBJ databases">
        <title>Bacillus suaedae sp. nov., isolated from Suaeda aralocaspica.</title>
        <authorList>
            <person name="Lei R.F.R."/>
        </authorList>
    </citation>
    <scope>NUCLEOTIDE SEQUENCE</scope>
    <source>
        <strain evidence="1">YZJH907-2</strain>
    </source>
</reference>
<dbReference type="NCBIfam" id="TIGR01683">
    <property type="entry name" value="thiS"/>
    <property type="match status" value="1"/>
</dbReference>
<dbReference type="InterPro" id="IPR003749">
    <property type="entry name" value="ThiS/MoaD-like"/>
</dbReference>
<dbReference type="PANTHER" id="PTHR34472">
    <property type="entry name" value="SULFUR CARRIER PROTEIN THIS"/>
    <property type="match status" value="1"/>
</dbReference>
<accession>A0A940WZ48</accession>
<keyword evidence="2" id="KW-1185">Reference proteome</keyword>
<dbReference type="InterPro" id="IPR010035">
    <property type="entry name" value="Thi_S"/>
</dbReference>
<dbReference type="PANTHER" id="PTHR34472:SF1">
    <property type="entry name" value="SULFUR CARRIER PROTEIN THIS"/>
    <property type="match status" value="1"/>
</dbReference>
<dbReference type="Proteomes" id="UP000678228">
    <property type="component" value="Unassembled WGS sequence"/>
</dbReference>
<sequence>MQLIVNGDEHHLVVRTLAEVVAHFELESQLVVTEVNGEIIDRSQWEATEIEDGMKIELVQFVGGG</sequence>
<protein>
    <submittedName>
        <fullName evidence="1">Sulfur carrier protein ThiS</fullName>
    </submittedName>
</protein>
<dbReference type="SUPFAM" id="SSF54285">
    <property type="entry name" value="MoaD/ThiS"/>
    <property type="match status" value="1"/>
</dbReference>
<dbReference type="Gene3D" id="3.10.20.30">
    <property type="match status" value="1"/>
</dbReference>
<dbReference type="RefSeq" id="WP_210596924.1">
    <property type="nucleotide sequence ID" value="NZ_JAGKSQ010000003.1"/>
</dbReference>
<dbReference type="AlphaFoldDB" id="A0A940WZ48"/>
<organism evidence="1 2">
    <name type="scientific">Halalkalibacter suaedae</name>
    <dbReference type="NCBI Taxonomy" id="2822140"/>
    <lineage>
        <taxon>Bacteria</taxon>
        <taxon>Bacillati</taxon>
        <taxon>Bacillota</taxon>
        <taxon>Bacilli</taxon>
        <taxon>Bacillales</taxon>
        <taxon>Bacillaceae</taxon>
        <taxon>Halalkalibacter</taxon>
    </lineage>
</organism>
<dbReference type="EMBL" id="JAGKSQ010000003">
    <property type="protein sequence ID" value="MBP3951231.1"/>
    <property type="molecule type" value="Genomic_DNA"/>
</dbReference>